<dbReference type="EMBL" id="JAHOPC010000016">
    <property type="protein sequence ID" value="MBU8868620.1"/>
    <property type="molecule type" value="Genomic_DNA"/>
</dbReference>
<keyword evidence="1" id="KW-0805">Transcription regulation</keyword>
<evidence type="ECO:0000259" key="6">
    <source>
        <dbReference type="PROSITE" id="PS50977"/>
    </source>
</evidence>
<evidence type="ECO:0000256" key="3">
    <source>
        <dbReference type="ARBA" id="ARBA00023163"/>
    </source>
</evidence>
<organism evidence="7 8">
    <name type="scientific">Paenarthrobacter aromaticivorans</name>
    <dbReference type="NCBI Taxonomy" id="2849150"/>
    <lineage>
        <taxon>Bacteria</taxon>
        <taxon>Bacillati</taxon>
        <taxon>Actinomycetota</taxon>
        <taxon>Actinomycetes</taxon>
        <taxon>Micrococcales</taxon>
        <taxon>Micrococcaceae</taxon>
        <taxon>Paenarthrobacter</taxon>
    </lineage>
</organism>
<dbReference type="RefSeq" id="WP_216926743.1">
    <property type="nucleotide sequence ID" value="NZ_JAHOPC010000016.1"/>
</dbReference>
<evidence type="ECO:0000256" key="4">
    <source>
        <dbReference type="PROSITE-ProRule" id="PRU00335"/>
    </source>
</evidence>
<dbReference type="PANTHER" id="PTHR30055:SF243">
    <property type="entry name" value="HTH-TYPE TRANSCRIPTIONAL REGULATOR RV1816"/>
    <property type="match status" value="1"/>
</dbReference>
<dbReference type="PROSITE" id="PS50977">
    <property type="entry name" value="HTH_TETR_2"/>
    <property type="match status" value="1"/>
</dbReference>
<feature type="compositionally biased region" description="Low complexity" evidence="5">
    <location>
        <begin position="1"/>
        <end position="21"/>
    </location>
</feature>
<evidence type="ECO:0000313" key="8">
    <source>
        <dbReference type="Proteomes" id="UP000824166"/>
    </source>
</evidence>
<evidence type="ECO:0000256" key="1">
    <source>
        <dbReference type="ARBA" id="ARBA00023015"/>
    </source>
</evidence>
<sequence length="250" mass="26604">MPSTAPDAEAAPKAQPKAKTPTPRERARAQTIADIVRLGREHLAVHGAAGLSLRAVARDLGVVSSAVYRYVESRDELLTLLLIDGYNELGDEVDTAVAAVAENDFAGQFRALGKAVRAWALREPASYALLFGSPVPGYQAPGERTTVPGTRVIFRLVSIFDAAHRAGALKTQASPAVVIPPALAADMVNIRTELGITVPESALARGVLAWTSVFGAVSFEVFGQYGRDTFSAREELFEHQLLVLQGMAGL</sequence>
<keyword evidence="8" id="KW-1185">Reference proteome</keyword>
<dbReference type="Pfam" id="PF13305">
    <property type="entry name" value="TetR_C_33"/>
    <property type="match status" value="1"/>
</dbReference>
<reference evidence="7 8" key="1">
    <citation type="submission" date="2021-06" db="EMBL/GenBank/DDBJ databases">
        <authorList>
            <person name="Jeong J.W."/>
        </authorList>
    </citation>
    <scope>NUCLEOTIDE SEQUENCE [LARGE SCALE GENOMIC DNA]</scope>
    <source>
        <strain evidence="7 8">MMS21-TAE1-1</strain>
    </source>
</reference>
<feature type="DNA-binding region" description="H-T-H motif" evidence="4">
    <location>
        <begin position="52"/>
        <end position="71"/>
    </location>
</feature>
<dbReference type="PANTHER" id="PTHR30055">
    <property type="entry name" value="HTH-TYPE TRANSCRIPTIONAL REGULATOR RUTR"/>
    <property type="match status" value="1"/>
</dbReference>
<name>A0ABS6IA73_9MICC</name>
<evidence type="ECO:0000313" key="7">
    <source>
        <dbReference type="EMBL" id="MBU8868620.1"/>
    </source>
</evidence>
<comment type="caution">
    <text evidence="7">The sequence shown here is derived from an EMBL/GenBank/DDBJ whole genome shotgun (WGS) entry which is preliminary data.</text>
</comment>
<gene>
    <name evidence="7" type="ORF">KSW38_20210</name>
</gene>
<dbReference type="Proteomes" id="UP000824166">
    <property type="component" value="Unassembled WGS sequence"/>
</dbReference>
<dbReference type="InterPro" id="IPR001647">
    <property type="entry name" value="HTH_TetR"/>
</dbReference>
<keyword evidence="2 4" id="KW-0238">DNA-binding</keyword>
<evidence type="ECO:0000256" key="5">
    <source>
        <dbReference type="SAM" id="MobiDB-lite"/>
    </source>
</evidence>
<evidence type="ECO:0000256" key="2">
    <source>
        <dbReference type="ARBA" id="ARBA00023125"/>
    </source>
</evidence>
<protein>
    <submittedName>
        <fullName evidence="7">TetR/AcrR family transcriptional regulator</fullName>
    </submittedName>
</protein>
<keyword evidence="3" id="KW-0804">Transcription</keyword>
<dbReference type="InterPro" id="IPR025996">
    <property type="entry name" value="MT1864/Rv1816-like_C"/>
</dbReference>
<accession>A0ABS6IA73</accession>
<feature type="domain" description="HTH tetR-type" evidence="6">
    <location>
        <begin position="29"/>
        <end position="89"/>
    </location>
</feature>
<proteinExistence type="predicted"/>
<feature type="region of interest" description="Disordered" evidence="5">
    <location>
        <begin position="1"/>
        <end position="26"/>
    </location>
</feature>
<dbReference type="InterPro" id="IPR050109">
    <property type="entry name" value="HTH-type_TetR-like_transc_reg"/>
</dbReference>